<keyword evidence="4 7" id="KW-0067">ATP-binding</keyword>
<comment type="similarity">
    <text evidence="1">Belongs to the ABC transporter superfamily.</text>
</comment>
<dbReference type="GO" id="GO:0015658">
    <property type="term" value="F:branched-chain amino acid transmembrane transporter activity"/>
    <property type="evidence" value="ECO:0007669"/>
    <property type="project" value="InterPro"/>
</dbReference>
<dbReference type="GO" id="GO:0015807">
    <property type="term" value="P:L-amino acid transport"/>
    <property type="evidence" value="ECO:0007669"/>
    <property type="project" value="TreeGrafter"/>
</dbReference>
<dbReference type="SUPFAM" id="SSF52540">
    <property type="entry name" value="P-loop containing nucleoside triphosphate hydrolases"/>
    <property type="match status" value="1"/>
</dbReference>
<dbReference type="InterPro" id="IPR052156">
    <property type="entry name" value="BCAA_Transport_ATP-bd_LivF"/>
</dbReference>
<dbReference type="PANTHER" id="PTHR43820">
    <property type="entry name" value="HIGH-AFFINITY BRANCHED-CHAIN AMINO ACID TRANSPORT ATP-BINDING PROTEIN LIVF"/>
    <property type="match status" value="1"/>
</dbReference>
<name>A0A2W5QYG8_ANCNO</name>
<evidence type="ECO:0000313" key="7">
    <source>
        <dbReference type="EMBL" id="PZQ79965.1"/>
    </source>
</evidence>
<evidence type="ECO:0000259" key="6">
    <source>
        <dbReference type="PROSITE" id="PS50893"/>
    </source>
</evidence>
<dbReference type="PIRSF" id="PIRSF039137">
    <property type="entry name" value="ABC_branched_ATPase"/>
    <property type="match status" value="1"/>
</dbReference>
<organism evidence="7 8">
    <name type="scientific">Ancylobacter novellus</name>
    <name type="common">Thiobacillus novellus</name>
    <dbReference type="NCBI Taxonomy" id="921"/>
    <lineage>
        <taxon>Bacteria</taxon>
        <taxon>Pseudomonadati</taxon>
        <taxon>Pseudomonadota</taxon>
        <taxon>Alphaproteobacteria</taxon>
        <taxon>Hyphomicrobiales</taxon>
        <taxon>Xanthobacteraceae</taxon>
        <taxon>Ancylobacter</taxon>
    </lineage>
</organism>
<dbReference type="InterPro" id="IPR017871">
    <property type="entry name" value="ABC_transporter-like_CS"/>
</dbReference>
<dbReference type="InterPro" id="IPR027417">
    <property type="entry name" value="P-loop_NTPase"/>
</dbReference>
<evidence type="ECO:0000313" key="8">
    <source>
        <dbReference type="Proteomes" id="UP000248887"/>
    </source>
</evidence>
<dbReference type="GO" id="GO:0005524">
    <property type="term" value="F:ATP binding"/>
    <property type="evidence" value="ECO:0007669"/>
    <property type="project" value="UniProtKB-KW"/>
</dbReference>
<dbReference type="GO" id="GO:0016887">
    <property type="term" value="F:ATP hydrolysis activity"/>
    <property type="evidence" value="ECO:0007669"/>
    <property type="project" value="InterPro"/>
</dbReference>
<dbReference type="InterPro" id="IPR003593">
    <property type="entry name" value="AAA+_ATPase"/>
</dbReference>
<evidence type="ECO:0000256" key="2">
    <source>
        <dbReference type="ARBA" id="ARBA00022448"/>
    </source>
</evidence>
<reference evidence="7 8" key="1">
    <citation type="submission" date="2017-08" db="EMBL/GenBank/DDBJ databases">
        <title>Infants hospitalized years apart are colonized by the same room-sourced microbial strains.</title>
        <authorList>
            <person name="Brooks B."/>
            <person name="Olm M.R."/>
            <person name="Firek B.A."/>
            <person name="Baker R."/>
            <person name="Thomas B.C."/>
            <person name="Morowitz M.J."/>
            <person name="Banfield J.F."/>
        </authorList>
    </citation>
    <scope>NUCLEOTIDE SEQUENCE [LARGE SCALE GENOMIC DNA]</scope>
    <source>
        <strain evidence="7">S2_005_001_R2_27</strain>
    </source>
</reference>
<accession>A0A2W5QYG8</accession>
<evidence type="ECO:0000256" key="3">
    <source>
        <dbReference type="ARBA" id="ARBA00022741"/>
    </source>
</evidence>
<evidence type="ECO:0000256" key="4">
    <source>
        <dbReference type="ARBA" id="ARBA00022840"/>
    </source>
</evidence>
<comment type="caution">
    <text evidence="7">The sequence shown here is derived from an EMBL/GenBank/DDBJ whole genome shotgun (WGS) entry which is preliminary data.</text>
</comment>
<dbReference type="AlphaFoldDB" id="A0A2W5QYG8"/>
<dbReference type="EMBL" id="QFQD01000075">
    <property type="protein sequence ID" value="PZQ79965.1"/>
    <property type="molecule type" value="Genomic_DNA"/>
</dbReference>
<dbReference type="Proteomes" id="UP000248887">
    <property type="component" value="Unassembled WGS sequence"/>
</dbReference>
<dbReference type="InterPro" id="IPR003439">
    <property type="entry name" value="ABC_transporter-like_ATP-bd"/>
</dbReference>
<gene>
    <name evidence="7" type="ORF">DI549_18670</name>
</gene>
<dbReference type="InterPro" id="IPR030660">
    <property type="entry name" value="ABC_branched_ATPase_LivF/BraG"/>
</dbReference>
<evidence type="ECO:0000256" key="1">
    <source>
        <dbReference type="ARBA" id="ARBA00005417"/>
    </source>
</evidence>
<dbReference type="PROSITE" id="PS00211">
    <property type="entry name" value="ABC_TRANSPORTER_1"/>
    <property type="match status" value="1"/>
</dbReference>
<feature type="domain" description="ABC transporter" evidence="6">
    <location>
        <begin position="22"/>
        <end position="254"/>
    </location>
</feature>
<dbReference type="PANTHER" id="PTHR43820:SF4">
    <property type="entry name" value="HIGH-AFFINITY BRANCHED-CHAIN AMINO ACID TRANSPORT ATP-BINDING PROTEIN LIVF"/>
    <property type="match status" value="1"/>
</dbReference>
<keyword evidence="2" id="KW-0813">Transport</keyword>
<dbReference type="CDD" id="cd03224">
    <property type="entry name" value="ABC_TM1139_LivF_branched"/>
    <property type="match status" value="1"/>
</dbReference>
<evidence type="ECO:0000256" key="5">
    <source>
        <dbReference type="ARBA" id="ARBA00022970"/>
    </source>
</evidence>
<dbReference type="Pfam" id="PF00005">
    <property type="entry name" value="ABC_tran"/>
    <property type="match status" value="1"/>
</dbReference>
<dbReference type="PROSITE" id="PS50893">
    <property type="entry name" value="ABC_TRANSPORTER_2"/>
    <property type="match status" value="1"/>
</dbReference>
<dbReference type="Gene3D" id="3.40.50.300">
    <property type="entry name" value="P-loop containing nucleotide triphosphate hydrolases"/>
    <property type="match status" value="1"/>
</dbReference>
<protein>
    <submittedName>
        <fullName evidence="7">ABC transporter ATP-binding protein</fullName>
    </submittedName>
</protein>
<keyword evidence="5" id="KW-0029">Amino-acid transport</keyword>
<keyword evidence="3" id="KW-0547">Nucleotide-binding</keyword>
<sequence length="257" mass="28214">MSDTLTAAPQTAAALPTGEPMLAVRGVKTFYGNIMALKGVDVDVHRGEIVTLIGSNGAGKSTLMMTIFGQPRPREGQIIYEGRDITKVPTHEIANLKIAQSPEGRRIFPRMTVFENLQMGASVDGFKHFDADLLKVFELFPRLKERINQRGGTLSGGEQQMLAIGRALMSRPRLLMLDEPSLGLAPLIVKQIFDAIRELNRAEGLTVFLVEQNAFHALKLAHRGYVLVNGVVTMSGQGRELLERPEVRAAYLEGGKH</sequence>
<proteinExistence type="inferred from homology"/>
<dbReference type="SMART" id="SM00382">
    <property type="entry name" value="AAA"/>
    <property type="match status" value="1"/>
</dbReference>